<dbReference type="EMBL" id="FNCN01000004">
    <property type="protein sequence ID" value="SDG47621.1"/>
    <property type="molecule type" value="Genomic_DNA"/>
</dbReference>
<dbReference type="STRING" id="504805.SAMN05421505_104283"/>
<gene>
    <name evidence="1" type="ORF">SAMN05421505_104283</name>
</gene>
<organism evidence="1 2">
    <name type="scientific">Sinosporangium album</name>
    <dbReference type="NCBI Taxonomy" id="504805"/>
    <lineage>
        <taxon>Bacteria</taxon>
        <taxon>Bacillati</taxon>
        <taxon>Actinomycetota</taxon>
        <taxon>Actinomycetes</taxon>
        <taxon>Streptosporangiales</taxon>
        <taxon>Streptosporangiaceae</taxon>
        <taxon>Sinosporangium</taxon>
    </lineage>
</organism>
<sequence>MPSSLIHGRSGSCPNACRTACSVAKFWHSCLMFLPPSFAQTLRLECIRIDDYSNSHRWVSVPGKIVGTWCGSEATEVIDLVAGLQPSEMTRCFLPGYGIRAHGADHLLFEIAFCFQCHNALLLVPGPKGQRDLVGFNAESQCAQELLNRFRTF</sequence>
<evidence type="ECO:0000313" key="1">
    <source>
        <dbReference type="EMBL" id="SDG47621.1"/>
    </source>
</evidence>
<accession>A0A1G7UK55</accession>
<protein>
    <submittedName>
        <fullName evidence="1">Uncharacterized protein</fullName>
    </submittedName>
</protein>
<dbReference type="AlphaFoldDB" id="A0A1G7UK55"/>
<evidence type="ECO:0000313" key="2">
    <source>
        <dbReference type="Proteomes" id="UP000198923"/>
    </source>
</evidence>
<dbReference type="Proteomes" id="UP000198923">
    <property type="component" value="Unassembled WGS sequence"/>
</dbReference>
<keyword evidence="2" id="KW-1185">Reference proteome</keyword>
<reference evidence="1 2" key="1">
    <citation type="submission" date="2016-10" db="EMBL/GenBank/DDBJ databases">
        <authorList>
            <person name="de Groot N.N."/>
        </authorList>
    </citation>
    <scope>NUCLEOTIDE SEQUENCE [LARGE SCALE GENOMIC DNA]</scope>
    <source>
        <strain evidence="1 2">CPCC 201354</strain>
    </source>
</reference>
<proteinExistence type="predicted"/>
<name>A0A1G7UK55_9ACTN</name>